<gene>
    <name evidence="2" type="ordered locus">HBHAL_6009</name>
</gene>
<accession>I0JTP6</accession>
<feature type="compositionally biased region" description="Basic residues" evidence="1">
    <location>
        <begin position="285"/>
        <end position="294"/>
    </location>
</feature>
<keyword evidence="3" id="KW-1185">Reference proteome</keyword>
<evidence type="ECO:0000313" key="2">
    <source>
        <dbReference type="EMBL" id="CCG47519.1"/>
    </source>
</evidence>
<evidence type="ECO:0008006" key="4">
    <source>
        <dbReference type="Google" id="ProtNLM"/>
    </source>
</evidence>
<sequence>MSENHKLYVISDGETGEKIGVTDTVITGEQLEEMNRKRKEGYTTYLARKEYYDKDRRKFVTNFMDSIEELSSQLSLVDAGYLMKLLPYTQEDGKLRDNGVNLNQMKIGKIVKRSERPVRSALKRLEESGVLLSTNEKPKTYAINPKYHLVGKLGGRKKERFIKLFKSKAKELLDRLTLSEAGCVYKILPYFHYETFILCGNPNEENPELYEELSQRDLVRKLNHNENELVKIISKLRSKGILLKTESSYITSHYVHPDLMYRKSYESNHTQEVRNMFERNEIRRQARAKKRAAGKKTEGSR</sequence>
<reference evidence="2 3" key="1">
    <citation type="journal article" date="2013" name="Environ. Microbiol.">
        <title>Chloride and organic osmolytes: a hybrid strategy to cope with elevated salinities by the moderately halophilic, chloride-dependent bacterium Halobacillus halophilus.</title>
        <authorList>
            <person name="Saum S.H."/>
            <person name="Pfeiffer F."/>
            <person name="Palm P."/>
            <person name="Rampp M."/>
            <person name="Schuster S.C."/>
            <person name="Muller V."/>
            <person name="Oesterhelt D."/>
        </authorList>
    </citation>
    <scope>NUCLEOTIDE SEQUENCE [LARGE SCALE GENOMIC DNA]</scope>
    <source>
        <strain evidence="3">ATCC 35676 / DSM 2266 / JCM 20832 / NBRC 102448/ NCIMB 2269</strain>
        <plasmid evidence="3">PL16</plasmid>
    </source>
</reference>
<dbReference type="RefSeq" id="WP_014645400.1">
    <property type="nucleotide sequence ID" value="NC_017669.1"/>
</dbReference>
<feature type="region of interest" description="Disordered" evidence="1">
    <location>
        <begin position="282"/>
        <end position="301"/>
    </location>
</feature>
<dbReference type="KEGG" id="hhd:HBHAL_6009"/>
<geneLocation type="plasmid" evidence="2 3">
    <name>PL16</name>
</geneLocation>
<dbReference type="Proteomes" id="UP000007397">
    <property type="component" value="Plasmid PL16"/>
</dbReference>
<keyword evidence="2" id="KW-0614">Plasmid</keyword>
<protein>
    <recommendedName>
        <fullName evidence="4">Plasmid replication protein RepL domain-containing protein</fullName>
    </recommendedName>
</protein>
<dbReference type="EMBL" id="HE717024">
    <property type="protein sequence ID" value="CCG47519.1"/>
    <property type="molecule type" value="Genomic_DNA"/>
</dbReference>
<proteinExistence type="predicted"/>
<organism evidence="2 3">
    <name type="scientific">Halobacillus halophilus (strain ATCC 35676 / DSM 2266 / JCM 20832 / KCTC 3685 / LMG 17431 / NBRC 102448 / NCIMB 2269)</name>
    <name type="common">Sporosarcina halophila</name>
    <dbReference type="NCBI Taxonomy" id="866895"/>
    <lineage>
        <taxon>Bacteria</taxon>
        <taxon>Bacillati</taxon>
        <taxon>Bacillota</taxon>
        <taxon>Bacilli</taxon>
        <taxon>Bacillales</taxon>
        <taxon>Bacillaceae</taxon>
        <taxon>Halobacillus</taxon>
    </lineage>
</organism>
<evidence type="ECO:0000313" key="3">
    <source>
        <dbReference type="Proteomes" id="UP000007397"/>
    </source>
</evidence>
<dbReference type="PATRIC" id="fig|866895.3.peg.4225"/>
<dbReference type="AlphaFoldDB" id="I0JTP6"/>
<name>I0JTP6_HALH3</name>
<evidence type="ECO:0000256" key="1">
    <source>
        <dbReference type="SAM" id="MobiDB-lite"/>
    </source>
</evidence>
<dbReference type="HOGENOM" id="CLU_072261_0_0_9"/>